<organism evidence="2 3">
    <name type="scientific">Ficus carica</name>
    <name type="common">Common fig</name>
    <dbReference type="NCBI Taxonomy" id="3494"/>
    <lineage>
        <taxon>Eukaryota</taxon>
        <taxon>Viridiplantae</taxon>
        <taxon>Streptophyta</taxon>
        <taxon>Embryophyta</taxon>
        <taxon>Tracheophyta</taxon>
        <taxon>Spermatophyta</taxon>
        <taxon>Magnoliopsida</taxon>
        <taxon>eudicotyledons</taxon>
        <taxon>Gunneridae</taxon>
        <taxon>Pentapetalae</taxon>
        <taxon>rosids</taxon>
        <taxon>fabids</taxon>
        <taxon>Rosales</taxon>
        <taxon>Moraceae</taxon>
        <taxon>Ficeae</taxon>
        <taxon>Ficus</taxon>
    </lineage>
</organism>
<dbReference type="EMBL" id="BTGU01000086">
    <property type="protein sequence ID" value="GMN59335.1"/>
    <property type="molecule type" value="Genomic_DNA"/>
</dbReference>
<feature type="compositionally biased region" description="Basic residues" evidence="1">
    <location>
        <begin position="174"/>
        <end position="195"/>
    </location>
</feature>
<feature type="compositionally biased region" description="Basic and acidic residues" evidence="1">
    <location>
        <begin position="50"/>
        <end position="71"/>
    </location>
</feature>
<accession>A0AA88DQD9</accession>
<sequence>MHHYQLAIPQLMSNGMRVFLGLIVLADEAGVKLSVIDILAIYYPQENSKDHDWKGTKEANSEGSSIRREARTISSTTKMRVGRDKPLRRLFGTLLFIEPLIDEEALIAELALDTMNIDFPNPKDLLVKKKAQKEAAKAAASEKATQASQAAKPPLLPIIESSPEPPTKPIQSPAKKRKADKKPKRKVPAKRKKIAKTSTSETDVERHDSIKEDKGIEVDLPQGISLFQNKSIGAGIMRQLLSDVDVKAINVGRIQNHLDELLWDGLKSNLRAMGLIYRASNKVVEQKKLVRELQEIDRERGEKLLDIKRKFADVKSSADDNQSVKEGANMMQALAERYDEATAKIKTLEESLK</sequence>
<feature type="compositionally biased region" description="Low complexity" evidence="1">
    <location>
        <begin position="137"/>
        <end position="152"/>
    </location>
</feature>
<gene>
    <name evidence="2" type="ORF">TIFTF001_028422</name>
</gene>
<comment type="caution">
    <text evidence="2">The sequence shown here is derived from an EMBL/GenBank/DDBJ whole genome shotgun (WGS) entry which is preliminary data.</text>
</comment>
<proteinExistence type="predicted"/>
<evidence type="ECO:0000256" key="1">
    <source>
        <dbReference type="SAM" id="MobiDB-lite"/>
    </source>
</evidence>
<dbReference type="AlphaFoldDB" id="A0AA88DQD9"/>
<protein>
    <submittedName>
        <fullName evidence="2">Uncharacterized protein</fullName>
    </submittedName>
</protein>
<dbReference type="Proteomes" id="UP001187192">
    <property type="component" value="Unassembled WGS sequence"/>
</dbReference>
<keyword evidence="3" id="KW-1185">Reference proteome</keyword>
<feature type="region of interest" description="Disordered" evidence="1">
    <location>
        <begin position="137"/>
        <end position="210"/>
    </location>
</feature>
<name>A0AA88DQD9_FICCA</name>
<evidence type="ECO:0000313" key="2">
    <source>
        <dbReference type="EMBL" id="GMN59335.1"/>
    </source>
</evidence>
<reference evidence="2" key="1">
    <citation type="submission" date="2023-07" db="EMBL/GenBank/DDBJ databases">
        <title>draft genome sequence of fig (Ficus carica).</title>
        <authorList>
            <person name="Takahashi T."/>
            <person name="Nishimura K."/>
        </authorList>
    </citation>
    <scope>NUCLEOTIDE SEQUENCE</scope>
</reference>
<feature type="region of interest" description="Disordered" evidence="1">
    <location>
        <begin position="50"/>
        <end position="77"/>
    </location>
</feature>
<evidence type="ECO:0000313" key="3">
    <source>
        <dbReference type="Proteomes" id="UP001187192"/>
    </source>
</evidence>